<evidence type="ECO:0000259" key="13">
    <source>
        <dbReference type="Pfam" id="PF22421"/>
    </source>
</evidence>
<dbReference type="PROSITE" id="PS00178">
    <property type="entry name" value="AA_TRNA_LIGASE_I"/>
    <property type="match status" value="1"/>
</dbReference>
<comment type="function">
    <text evidence="11">Catalyzes the attachment of tyrosine to tRNA(Tyr) in a two-step reaction: tyrosine is first activated by ATP to form Tyr-AMP and then transferred to the acceptor end of tRNA(Tyr).</text>
</comment>
<comment type="similarity">
    <text evidence="10 11">Belongs to the class-I aminoacyl-tRNA synthetase family. TyrS type 1 subfamily.</text>
</comment>
<evidence type="ECO:0000256" key="5">
    <source>
        <dbReference type="ARBA" id="ARBA00022840"/>
    </source>
</evidence>
<feature type="binding site" evidence="11">
    <location>
        <position position="174"/>
    </location>
    <ligand>
        <name>L-tyrosine</name>
        <dbReference type="ChEBI" id="CHEBI:58315"/>
    </ligand>
</feature>
<keyword evidence="7 11" id="KW-0648">Protein biosynthesis</keyword>
<dbReference type="PANTHER" id="PTHR11766">
    <property type="entry name" value="TYROSYL-TRNA SYNTHETASE"/>
    <property type="match status" value="1"/>
</dbReference>
<evidence type="ECO:0000256" key="4">
    <source>
        <dbReference type="ARBA" id="ARBA00022741"/>
    </source>
</evidence>
<dbReference type="CDD" id="cd00805">
    <property type="entry name" value="TyrRS_core"/>
    <property type="match status" value="1"/>
</dbReference>
<dbReference type="InterPro" id="IPR054608">
    <property type="entry name" value="SYY-like_C"/>
</dbReference>
<dbReference type="Gene3D" id="3.40.50.620">
    <property type="entry name" value="HUPs"/>
    <property type="match status" value="1"/>
</dbReference>
<dbReference type="NCBIfam" id="TIGR00234">
    <property type="entry name" value="tyrS"/>
    <property type="match status" value="1"/>
</dbReference>
<dbReference type="InterPro" id="IPR001412">
    <property type="entry name" value="aa-tRNA-synth_I_CS"/>
</dbReference>
<protein>
    <recommendedName>
        <fullName evidence="11">Tyrosine--tRNA ligase</fullName>
        <ecNumber evidence="11">6.1.1.1</ecNumber>
    </recommendedName>
    <alternativeName>
        <fullName evidence="11">Tyrosyl-tRNA synthetase</fullName>
        <shortName evidence="11">TyrRS</shortName>
    </alternativeName>
</protein>
<evidence type="ECO:0000256" key="11">
    <source>
        <dbReference type="HAMAP-Rule" id="MF_02006"/>
    </source>
</evidence>
<keyword evidence="5 11" id="KW-0067">ATP-binding</keyword>
<gene>
    <name evidence="11" type="primary">tyrS</name>
    <name evidence="14" type="ORF">QFZ22_007713</name>
</gene>
<feature type="binding site" evidence="11">
    <location>
        <position position="35"/>
    </location>
    <ligand>
        <name>L-tyrosine</name>
        <dbReference type="ChEBI" id="CHEBI:58315"/>
    </ligand>
</feature>
<dbReference type="InterPro" id="IPR036986">
    <property type="entry name" value="S4_RNA-bd_sf"/>
</dbReference>
<keyword evidence="4 11" id="KW-0547">Nucleotide-binding</keyword>
<dbReference type="EC" id="6.1.1.1" evidence="11"/>
<evidence type="ECO:0000256" key="1">
    <source>
        <dbReference type="ARBA" id="ARBA00004496"/>
    </source>
</evidence>
<dbReference type="InterPro" id="IPR024088">
    <property type="entry name" value="Tyr-tRNA-ligase_bac-type"/>
</dbReference>
<dbReference type="GO" id="GO:0042803">
    <property type="term" value="F:protein homodimerization activity"/>
    <property type="evidence" value="ECO:0007669"/>
    <property type="project" value="UniProtKB-ARBA"/>
</dbReference>
<evidence type="ECO:0000256" key="9">
    <source>
        <dbReference type="ARBA" id="ARBA00048248"/>
    </source>
</evidence>
<dbReference type="GO" id="GO:0004831">
    <property type="term" value="F:tyrosine-tRNA ligase activity"/>
    <property type="evidence" value="ECO:0007669"/>
    <property type="project" value="UniProtKB-UniRule"/>
</dbReference>
<comment type="caution">
    <text evidence="14">The sequence shown here is derived from an EMBL/GenBank/DDBJ whole genome shotgun (WGS) entry which is preliminary data.</text>
</comment>
<evidence type="ECO:0000256" key="10">
    <source>
        <dbReference type="ARBA" id="ARBA00060965"/>
    </source>
</evidence>
<keyword evidence="2 11" id="KW-0963">Cytoplasm</keyword>
<dbReference type="GO" id="GO:0003723">
    <property type="term" value="F:RNA binding"/>
    <property type="evidence" value="ECO:0007669"/>
    <property type="project" value="UniProtKB-KW"/>
</dbReference>
<evidence type="ECO:0000256" key="8">
    <source>
        <dbReference type="ARBA" id="ARBA00023146"/>
    </source>
</evidence>
<evidence type="ECO:0000256" key="7">
    <source>
        <dbReference type="ARBA" id="ARBA00022917"/>
    </source>
</evidence>
<proteinExistence type="inferred from homology"/>
<dbReference type="FunFam" id="3.40.50.620:FF:000008">
    <property type="entry name" value="Tyrosine--tRNA ligase"/>
    <property type="match status" value="1"/>
</dbReference>
<feature type="binding site" evidence="11">
    <location>
        <position position="170"/>
    </location>
    <ligand>
        <name>L-tyrosine</name>
        <dbReference type="ChEBI" id="CHEBI:58315"/>
    </ligand>
</feature>
<evidence type="ECO:0000256" key="3">
    <source>
        <dbReference type="ARBA" id="ARBA00022598"/>
    </source>
</evidence>
<dbReference type="AlphaFoldDB" id="A0AAW8FP90"/>
<dbReference type="Pfam" id="PF22421">
    <property type="entry name" value="SYY_C-terminal"/>
    <property type="match status" value="1"/>
</dbReference>
<name>A0AAW8FP90_9ACTN</name>
<evidence type="ECO:0000256" key="2">
    <source>
        <dbReference type="ARBA" id="ARBA00022490"/>
    </source>
</evidence>
<feature type="binding site" evidence="11">
    <location>
        <position position="234"/>
    </location>
    <ligand>
        <name>ATP</name>
        <dbReference type="ChEBI" id="CHEBI:30616"/>
    </ligand>
</feature>
<dbReference type="PROSITE" id="PS50889">
    <property type="entry name" value="S4"/>
    <property type="match status" value="1"/>
</dbReference>
<dbReference type="FunFam" id="1.10.240.10:FF:000001">
    <property type="entry name" value="Tyrosine--tRNA ligase"/>
    <property type="match status" value="1"/>
</dbReference>
<keyword evidence="8 11" id="KW-0030">Aminoacyl-tRNA synthetase</keyword>
<dbReference type="InterPro" id="IPR002307">
    <property type="entry name" value="Tyr-tRNA-ligase"/>
</dbReference>
<accession>A0AAW8FP90</accession>
<keyword evidence="6 12" id="KW-0694">RNA-binding</keyword>
<dbReference type="InterPro" id="IPR024107">
    <property type="entry name" value="Tyr-tRNA-ligase_bac_1"/>
</dbReference>
<dbReference type="Gene3D" id="1.10.240.10">
    <property type="entry name" value="Tyrosyl-Transfer RNA Synthetase"/>
    <property type="match status" value="1"/>
</dbReference>
<evidence type="ECO:0000256" key="6">
    <source>
        <dbReference type="ARBA" id="ARBA00022884"/>
    </source>
</evidence>
<reference evidence="14" key="1">
    <citation type="submission" date="2023-07" db="EMBL/GenBank/DDBJ databases">
        <title>Comparative genomics of wheat-associated soil bacteria to identify genetic determinants of phenazine resistance.</title>
        <authorList>
            <person name="Mouncey N."/>
        </authorList>
    </citation>
    <scope>NUCLEOTIDE SEQUENCE</scope>
    <source>
        <strain evidence="14">V4I22</strain>
    </source>
</reference>
<dbReference type="PRINTS" id="PR01040">
    <property type="entry name" value="TRNASYNTHTYR"/>
</dbReference>
<dbReference type="SUPFAM" id="SSF55174">
    <property type="entry name" value="Alpha-L RNA-binding motif"/>
    <property type="match status" value="1"/>
</dbReference>
<dbReference type="GO" id="GO:0006437">
    <property type="term" value="P:tyrosyl-tRNA aminoacylation"/>
    <property type="evidence" value="ECO:0007669"/>
    <property type="project" value="UniProtKB-UniRule"/>
</dbReference>
<evidence type="ECO:0000313" key="14">
    <source>
        <dbReference type="EMBL" id="MDQ0911728.1"/>
    </source>
</evidence>
<evidence type="ECO:0000313" key="15">
    <source>
        <dbReference type="Proteomes" id="UP001234216"/>
    </source>
</evidence>
<dbReference type="GO" id="GO:0005829">
    <property type="term" value="C:cytosol"/>
    <property type="evidence" value="ECO:0007669"/>
    <property type="project" value="TreeGrafter"/>
</dbReference>
<dbReference type="FunFam" id="3.10.290.10:FF:000014">
    <property type="entry name" value="Tyrosine--tRNA ligase"/>
    <property type="match status" value="1"/>
</dbReference>
<evidence type="ECO:0000256" key="12">
    <source>
        <dbReference type="PROSITE-ProRule" id="PRU00182"/>
    </source>
</evidence>
<dbReference type="EMBL" id="JAUSZV010000005">
    <property type="protein sequence ID" value="MDQ0911728.1"/>
    <property type="molecule type" value="Genomic_DNA"/>
</dbReference>
<dbReference type="Pfam" id="PF00579">
    <property type="entry name" value="tRNA-synt_1b"/>
    <property type="match status" value="1"/>
</dbReference>
<dbReference type="SUPFAM" id="SSF52374">
    <property type="entry name" value="Nucleotidylyl transferase"/>
    <property type="match status" value="1"/>
</dbReference>
<dbReference type="PANTHER" id="PTHR11766:SF0">
    <property type="entry name" value="TYROSINE--TRNA LIGASE, MITOCHONDRIAL"/>
    <property type="match status" value="1"/>
</dbReference>
<comment type="subcellular location">
    <subcellularLocation>
        <location evidence="1 11">Cytoplasm</location>
    </subcellularLocation>
</comment>
<comment type="subunit">
    <text evidence="11">Homodimer.</text>
</comment>
<feature type="short sequence motif" description="'HIGH' region" evidence="11">
    <location>
        <begin position="40"/>
        <end position="49"/>
    </location>
</feature>
<dbReference type="RefSeq" id="WP_306983481.1">
    <property type="nucleotide sequence ID" value="NZ_JAUSYQ010000002.1"/>
</dbReference>
<dbReference type="InterPro" id="IPR014729">
    <property type="entry name" value="Rossmann-like_a/b/a_fold"/>
</dbReference>
<dbReference type="HAMAP" id="MF_02006">
    <property type="entry name" value="Tyr_tRNA_synth_type1"/>
    <property type="match status" value="1"/>
</dbReference>
<feature type="domain" description="Tyrosine--tRNA ligase SYY-like C-terminal" evidence="13">
    <location>
        <begin position="339"/>
        <end position="414"/>
    </location>
</feature>
<keyword evidence="3 11" id="KW-0436">Ligase</keyword>
<feature type="short sequence motif" description="'KMSKS' region" evidence="11">
    <location>
        <begin position="231"/>
        <end position="235"/>
    </location>
</feature>
<comment type="catalytic activity">
    <reaction evidence="9 11">
        <text>tRNA(Tyr) + L-tyrosine + ATP = L-tyrosyl-tRNA(Tyr) + AMP + diphosphate + H(+)</text>
        <dbReference type="Rhea" id="RHEA:10220"/>
        <dbReference type="Rhea" id="RHEA-COMP:9706"/>
        <dbReference type="Rhea" id="RHEA-COMP:9707"/>
        <dbReference type="ChEBI" id="CHEBI:15378"/>
        <dbReference type="ChEBI" id="CHEBI:30616"/>
        <dbReference type="ChEBI" id="CHEBI:33019"/>
        <dbReference type="ChEBI" id="CHEBI:58315"/>
        <dbReference type="ChEBI" id="CHEBI:78442"/>
        <dbReference type="ChEBI" id="CHEBI:78536"/>
        <dbReference type="ChEBI" id="CHEBI:456215"/>
        <dbReference type="EC" id="6.1.1.1"/>
    </reaction>
</comment>
<dbReference type="Proteomes" id="UP001234216">
    <property type="component" value="Unassembled WGS sequence"/>
</dbReference>
<organism evidence="14 15">
    <name type="scientific">Streptomyces canus</name>
    <dbReference type="NCBI Taxonomy" id="58343"/>
    <lineage>
        <taxon>Bacteria</taxon>
        <taxon>Bacillati</taxon>
        <taxon>Actinomycetota</taxon>
        <taxon>Actinomycetes</taxon>
        <taxon>Kitasatosporales</taxon>
        <taxon>Streptomycetaceae</taxon>
        <taxon>Streptomyces</taxon>
        <taxon>Streptomyces aurantiacus group</taxon>
    </lineage>
</organism>
<sequence>MTDIVDELKWRGLWALSTDEDALRKALADGPVTFYCGFDPTAASLHVGHLVQVLTMRRLQQAGLRPLALVGGATGQIGDPRPTAERTLNDPETVANWVSRLRAQIEPFLSFEGENAAVMVNNLDWTAGLSAIEFLRDIGKHFRVNKMLTKDSVARRLESQEGISYTEFSYQLLQGMDFLELYRRYGCTLQQGGSDQWGNLTAGLDLIHKLEPEAEAHCLATPLMVKADGTKFGKTEGGAVWLDPEMTTPYAFYQFWLNVDDRDISTYMRILSFRSREELEELEKQTEERPQARAAQRALAEELTTLVHGADQTAAVIAASRALFGQGELAELDEKTLAAALSEVPHIRVAELGAVVDLFAEVGLVASKSAARRTVKEGGAYVNNVKVSAEDAVAAKEDLLHGRWLVLRRGKKNLAAVEVTSA</sequence>
<dbReference type="InterPro" id="IPR002305">
    <property type="entry name" value="aa-tRNA-synth_Ic"/>
</dbReference>
<dbReference type="GO" id="GO:0005524">
    <property type="term" value="F:ATP binding"/>
    <property type="evidence" value="ECO:0007669"/>
    <property type="project" value="UniProtKB-UniRule"/>
</dbReference>
<dbReference type="Gene3D" id="3.10.290.10">
    <property type="entry name" value="RNA-binding S4 domain"/>
    <property type="match status" value="1"/>
</dbReference>